<dbReference type="SUPFAM" id="SSF46894">
    <property type="entry name" value="C-terminal effector domain of the bipartite response regulators"/>
    <property type="match status" value="1"/>
</dbReference>
<evidence type="ECO:0000256" key="4">
    <source>
        <dbReference type="ARBA" id="ARBA00023012"/>
    </source>
</evidence>
<dbReference type="Pfam" id="PF00486">
    <property type="entry name" value="Trans_reg_C"/>
    <property type="match status" value="1"/>
</dbReference>
<dbReference type="SMART" id="SM00448">
    <property type="entry name" value="REC"/>
    <property type="match status" value="1"/>
</dbReference>
<evidence type="ECO:0000313" key="12">
    <source>
        <dbReference type="EMBL" id="QXO19022.1"/>
    </source>
</evidence>
<reference evidence="12" key="1">
    <citation type="submission" date="2021-06" db="EMBL/GenBank/DDBJ databases">
        <title>Vibrio nov. sp., novel gut bacterium isolated from Yellow Sea oyster.</title>
        <authorList>
            <person name="Muhammad N."/>
            <person name="Nguyen T.H."/>
            <person name="Lee Y.-J."/>
            <person name="Ko J."/>
            <person name="Kim S.-G."/>
        </authorList>
    </citation>
    <scope>NUCLEOTIDE SEQUENCE</scope>
    <source>
        <strain evidence="12">OG9-811</strain>
    </source>
</reference>
<dbReference type="GO" id="GO:0000976">
    <property type="term" value="F:transcription cis-regulatory region binding"/>
    <property type="evidence" value="ECO:0007669"/>
    <property type="project" value="TreeGrafter"/>
</dbReference>
<accession>A0A975YPN0</accession>
<dbReference type="InterPro" id="IPR011006">
    <property type="entry name" value="CheY-like_superfamily"/>
</dbReference>
<dbReference type="GO" id="GO:0032993">
    <property type="term" value="C:protein-DNA complex"/>
    <property type="evidence" value="ECO:0007669"/>
    <property type="project" value="TreeGrafter"/>
</dbReference>
<dbReference type="KEGG" id="vos:KNV97_12530"/>
<dbReference type="AlphaFoldDB" id="A0A975YPN0"/>
<dbReference type="InterPro" id="IPR039420">
    <property type="entry name" value="WalR-like"/>
</dbReference>
<dbReference type="CDD" id="cd00383">
    <property type="entry name" value="trans_reg_C"/>
    <property type="match status" value="1"/>
</dbReference>
<dbReference type="PROSITE" id="PS51755">
    <property type="entry name" value="OMPR_PHOB"/>
    <property type="match status" value="1"/>
</dbReference>
<dbReference type="InterPro" id="IPR001867">
    <property type="entry name" value="OmpR/PhoB-type_DNA-bd"/>
</dbReference>
<protein>
    <submittedName>
        <fullName evidence="12">Response regulator</fullName>
    </submittedName>
</protein>
<feature type="domain" description="Response regulatory" evidence="10">
    <location>
        <begin position="10"/>
        <end position="123"/>
    </location>
</feature>
<evidence type="ECO:0000256" key="9">
    <source>
        <dbReference type="PROSITE-ProRule" id="PRU01091"/>
    </source>
</evidence>
<evidence type="ECO:0000256" key="1">
    <source>
        <dbReference type="ARBA" id="ARBA00004496"/>
    </source>
</evidence>
<keyword evidence="13" id="KW-1185">Reference proteome</keyword>
<feature type="modified residue" description="4-aspartylphosphate" evidence="8">
    <location>
        <position position="59"/>
    </location>
</feature>
<evidence type="ECO:0000256" key="3">
    <source>
        <dbReference type="ARBA" id="ARBA00022553"/>
    </source>
</evidence>
<proteinExistence type="predicted"/>
<feature type="domain" description="OmpR/PhoB-type" evidence="11">
    <location>
        <begin position="141"/>
        <end position="242"/>
    </location>
</feature>
<dbReference type="PROSITE" id="PS50110">
    <property type="entry name" value="RESPONSE_REGULATORY"/>
    <property type="match status" value="1"/>
</dbReference>
<keyword evidence="7" id="KW-0804">Transcription</keyword>
<dbReference type="EMBL" id="CP076643">
    <property type="protein sequence ID" value="QXO19022.1"/>
    <property type="molecule type" value="Genomic_DNA"/>
</dbReference>
<dbReference type="PANTHER" id="PTHR48111:SF58">
    <property type="entry name" value="TORCAD OPERON TRANSCRIPTIONAL REGULATORY PROTEIN TORR"/>
    <property type="match status" value="1"/>
</dbReference>
<keyword evidence="3 8" id="KW-0597">Phosphoprotein</keyword>
<dbReference type="GO" id="GO:0000156">
    <property type="term" value="F:phosphorelay response regulator activity"/>
    <property type="evidence" value="ECO:0007669"/>
    <property type="project" value="TreeGrafter"/>
</dbReference>
<keyword evidence="4" id="KW-0902">Two-component regulatory system</keyword>
<keyword evidence="5" id="KW-0805">Transcription regulation</keyword>
<evidence type="ECO:0000256" key="7">
    <source>
        <dbReference type="ARBA" id="ARBA00023163"/>
    </source>
</evidence>
<dbReference type="Pfam" id="PF00072">
    <property type="entry name" value="Response_reg"/>
    <property type="match status" value="1"/>
</dbReference>
<dbReference type="RefSeq" id="WP_136484150.1">
    <property type="nucleotide sequence ID" value="NZ_CP076643.1"/>
</dbReference>
<dbReference type="InterPro" id="IPR001789">
    <property type="entry name" value="Sig_transdc_resp-reg_receiver"/>
</dbReference>
<dbReference type="Gene3D" id="1.10.10.10">
    <property type="entry name" value="Winged helix-like DNA-binding domain superfamily/Winged helix DNA-binding domain"/>
    <property type="match status" value="1"/>
</dbReference>
<dbReference type="InterPro" id="IPR036388">
    <property type="entry name" value="WH-like_DNA-bd_sf"/>
</dbReference>
<dbReference type="InterPro" id="IPR016032">
    <property type="entry name" value="Sig_transdc_resp-reg_C-effctor"/>
</dbReference>
<evidence type="ECO:0000256" key="6">
    <source>
        <dbReference type="ARBA" id="ARBA00023125"/>
    </source>
</evidence>
<organism evidence="12 13">
    <name type="scientific">Vibrio ostreae</name>
    <dbReference type="NCBI Taxonomy" id="2841925"/>
    <lineage>
        <taxon>Bacteria</taxon>
        <taxon>Pseudomonadati</taxon>
        <taxon>Pseudomonadota</taxon>
        <taxon>Gammaproteobacteria</taxon>
        <taxon>Vibrionales</taxon>
        <taxon>Vibrionaceae</taxon>
        <taxon>Vibrio</taxon>
    </lineage>
</organism>
<dbReference type="FunFam" id="1.10.10.10:FF:000099">
    <property type="entry name" value="Two-component system response regulator TorR"/>
    <property type="match status" value="1"/>
</dbReference>
<keyword evidence="2" id="KW-0963">Cytoplasm</keyword>
<comment type="subcellular location">
    <subcellularLocation>
        <location evidence="1">Cytoplasm</location>
    </subcellularLocation>
</comment>
<dbReference type="GO" id="GO:0005829">
    <property type="term" value="C:cytosol"/>
    <property type="evidence" value="ECO:0007669"/>
    <property type="project" value="TreeGrafter"/>
</dbReference>
<evidence type="ECO:0000256" key="8">
    <source>
        <dbReference type="PROSITE-ProRule" id="PRU00169"/>
    </source>
</evidence>
<evidence type="ECO:0000256" key="2">
    <source>
        <dbReference type="ARBA" id="ARBA00022490"/>
    </source>
</evidence>
<evidence type="ECO:0000313" key="13">
    <source>
        <dbReference type="Proteomes" id="UP000694232"/>
    </source>
</evidence>
<evidence type="ECO:0000259" key="10">
    <source>
        <dbReference type="PROSITE" id="PS50110"/>
    </source>
</evidence>
<dbReference type="SUPFAM" id="SSF52172">
    <property type="entry name" value="CheY-like"/>
    <property type="match status" value="1"/>
</dbReference>
<dbReference type="Gene3D" id="6.10.250.690">
    <property type="match status" value="1"/>
</dbReference>
<dbReference type="Gene3D" id="3.40.50.2300">
    <property type="match status" value="1"/>
</dbReference>
<evidence type="ECO:0000259" key="11">
    <source>
        <dbReference type="PROSITE" id="PS51755"/>
    </source>
</evidence>
<keyword evidence="6 9" id="KW-0238">DNA-binding</keyword>
<feature type="DNA-binding region" description="OmpR/PhoB-type" evidence="9">
    <location>
        <begin position="141"/>
        <end position="242"/>
    </location>
</feature>
<dbReference type="Proteomes" id="UP000694232">
    <property type="component" value="Chromosome 1"/>
</dbReference>
<name>A0A975YPN0_9VIBR</name>
<dbReference type="PANTHER" id="PTHR48111">
    <property type="entry name" value="REGULATOR OF RPOS"/>
    <property type="match status" value="1"/>
</dbReference>
<dbReference type="SMART" id="SM00862">
    <property type="entry name" value="Trans_reg_C"/>
    <property type="match status" value="1"/>
</dbReference>
<evidence type="ECO:0000256" key="5">
    <source>
        <dbReference type="ARBA" id="ARBA00023015"/>
    </source>
</evidence>
<gene>
    <name evidence="12" type="ORF">KNV97_12530</name>
</gene>
<dbReference type="GO" id="GO:0006355">
    <property type="term" value="P:regulation of DNA-templated transcription"/>
    <property type="evidence" value="ECO:0007669"/>
    <property type="project" value="InterPro"/>
</dbReference>
<sequence>MTPVVNAQAQILVIDDSDVTRETLVSYFEEEGFIVHSAETAEHGEELLAIHDIDMVLLDIRLPGKDGLTLTRELRSASEIGIILVTGRQDQIDRIIGLECGADEYVTKPFNPREILARSKNLIRRVRKLKTLERSAEKEPGGFIDIGPWKMDIHRRWLKKADGDEPVQLTEAEFQLLNALATNPGRSLSRDELMDRLRNRSWNATDRTIDVLIGRIRRKLQDDSYSPKWLITVHGVGYLYSPE</sequence>